<dbReference type="Proteomes" id="UP001212263">
    <property type="component" value="Unassembled WGS sequence"/>
</dbReference>
<evidence type="ECO:0000313" key="7">
    <source>
        <dbReference type="EMBL" id="RGY05681.1"/>
    </source>
</evidence>
<evidence type="ECO:0000313" key="6">
    <source>
        <dbReference type="EMBL" id="RGV26081.1"/>
    </source>
</evidence>
<dbReference type="Pfam" id="PF13240">
    <property type="entry name" value="Zn_Ribbon_1"/>
    <property type="match status" value="1"/>
</dbReference>
<evidence type="ECO:0000313" key="9">
    <source>
        <dbReference type="Proteomes" id="UP000284243"/>
    </source>
</evidence>
<dbReference type="InterPro" id="IPR026870">
    <property type="entry name" value="Zinc_ribbon_dom"/>
</dbReference>
<keyword evidence="1" id="KW-1133">Transmembrane helix</keyword>
<dbReference type="EMBL" id="QSCO01000016">
    <property type="protein sequence ID" value="RGY05681.1"/>
    <property type="molecule type" value="Genomic_DNA"/>
</dbReference>
<evidence type="ECO:0000259" key="2">
    <source>
        <dbReference type="Pfam" id="PF13240"/>
    </source>
</evidence>
<dbReference type="EMBL" id="QRYC01000022">
    <property type="protein sequence ID" value="RGU55018.1"/>
    <property type="molecule type" value="Genomic_DNA"/>
</dbReference>
<comment type="caution">
    <text evidence="5">The sequence shown here is derived from an EMBL/GenBank/DDBJ whole genome shotgun (WGS) entry which is preliminary data.</text>
</comment>
<proteinExistence type="predicted"/>
<evidence type="ECO:0000313" key="8">
    <source>
        <dbReference type="Proteomes" id="UP000283426"/>
    </source>
</evidence>
<dbReference type="EMBL" id="JAQMRD010000029">
    <property type="protein sequence ID" value="MDB9224648.1"/>
    <property type="molecule type" value="Genomic_DNA"/>
</dbReference>
<name>A0A1Y4A1Q2_9BACT</name>
<dbReference type="RefSeq" id="WP_013610769.1">
    <property type="nucleotide sequence ID" value="NZ_JABWDG010000096.1"/>
</dbReference>
<protein>
    <submittedName>
        <fullName evidence="5">Zinc ribbon domain-containing protein</fullName>
    </submittedName>
</protein>
<evidence type="ECO:0000256" key="1">
    <source>
        <dbReference type="SAM" id="Phobius"/>
    </source>
</evidence>
<feature type="domain" description="Zinc-ribbon" evidence="2">
    <location>
        <begin position="148"/>
        <end position="170"/>
    </location>
</feature>
<gene>
    <name evidence="6" type="ORF">DWW24_10560</name>
    <name evidence="5" type="ORF">DWW57_13670</name>
    <name evidence="7" type="ORF">DXA53_11575</name>
    <name evidence="3" type="ORF">L0P03_20800</name>
    <name evidence="4" type="ORF">PN645_16825</name>
</gene>
<organism evidence="5 9">
    <name type="scientific">Odoribacter splanchnicus</name>
    <dbReference type="NCBI Taxonomy" id="28118"/>
    <lineage>
        <taxon>Bacteria</taxon>
        <taxon>Pseudomonadati</taxon>
        <taxon>Bacteroidota</taxon>
        <taxon>Bacteroidia</taxon>
        <taxon>Bacteroidales</taxon>
        <taxon>Odoribacteraceae</taxon>
        <taxon>Odoribacter</taxon>
    </lineage>
</organism>
<evidence type="ECO:0000313" key="5">
    <source>
        <dbReference type="EMBL" id="RGU55018.1"/>
    </source>
</evidence>
<reference evidence="3" key="2">
    <citation type="submission" date="2022-01" db="EMBL/GenBank/DDBJ databases">
        <title>Collection of gut derived symbiotic bacterial strains cultured from healthy donors.</title>
        <authorList>
            <person name="Lin H."/>
            <person name="Kohout C."/>
            <person name="Waligurski E."/>
            <person name="Pamer E.G."/>
        </authorList>
    </citation>
    <scope>NUCLEOTIDE SEQUENCE</scope>
    <source>
        <strain evidence="3">DFI.1.149</strain>
    </source>
</reference>
<dbReference type="EMBL" id="QRYW01000020">
    <property type="protein sequence ID" value="RGV26081.1"/>
    <property type="molecule type" value="Genomic_DNA"/>
</dbReference>
<accession>A0A1Y4A1Q2</accession>
<evidence type="ECO:0000313" key="3">
    <source>
        <dbReference type="EMBL" id="MCG4962260.1"/>
    </source>
</evidence>
<keyword evidence="1" id="KW-0812">Transmembrane</keyword>
<dbReference type="GeneID" id="61273680"/>
<reference evidence="8 9" key="1">
    <citation type="submission" date="2018-08" db="EMBL/GenBank/DDBJ databases">
        <title>A genome reference for cultivated species of the human gut microbiota.</title>
        <authorList>
            <person name="Zou Y."/>
            <person name="Xue W."/>
            <person name="Luo G."/>
        </authorList>
    </citation>
    <scope>NUCLEOTIDE SEQUENCE [LARGE SCALE GENOMIC DNA]</scope>
    <source>
        <strain evidence="6 8">AF14-6AC</strain>
        <strain evidence="5 9">AF16-14</strain>
        <strain evidence="7 10">OF03-11</strain>
    </source>
</reference>
<dbReference type="Proteomes" id="UP000283426">
    <property type="component" value="Unassembled WGS sequence"/>
</dbReference>
<dbReference type="AlphaFoldDB" id="A0A1Y4A1Q2"/>
<dbReference type="Proteomes" id="UP000284434">
    <property type="component" value="Unassembled WGS sequence"/>
</dbReference>
<evidence type="ECO:0000313" key="10">
    <source>
        <dbReference type="Proteomes" id="UP000284434"/>
    </source>
</evidence>
<dbReference type="Proteomes" id="UP000284243">
    <property type="component" value="Unassembled WGS sequence"/>
</dbReference>
<sequence>MGTFKSTKTFFASPEIIPAIVKDITGTFTNEGYQVQAQDLISGGYDISITKGNMFKAVLGMKTALKVHIYPANEQIRVDAGVGIFGQQAVPTLISMFLFWPVLITQISGMIAQAKMDDKVMMIAADTIAREAYRNTNNNTAAPAGGKFCTQCGKSMPAEALFCSGCGAKL</sequence>
<feature type="transmembrane region" description="Helical" evidence="1">
    <location>
        <begin position="93"/>
        <end position="112"/>
    </location>
</feature>
<keyword evidence="1" id="KW-0472">Membrane</keyword>
<evidence type="ECO:0000313" key="4">
    <source>
        <dbReference type="EMBL" id="MDB9224648.1"/>
    </source>
</evidence>
<dbReference type="EMBL" id="JAKNDN010000068">
    <property type="protein sequence ID" value="MCG4962260.1"/>
    <property type="molecule type" value="Genomic_DNA"/>
</dbReference>
<reference evidence="4" key="3">
    <citation type="submission" date="2023-01" db="EMBL/GenBank/DDBJ databases">
        <title>Human gut microbiome strain richness.</title>
        <authorList>
            <person name="Chen-Liaw A."/>
        </authorList>
    </citation>
    <scope>NUCLEOTIDE SEQUENCE</scope>
    <source>
        <strain evidence="4">RTP21484st1_B7_RTP21484_190118</strain>
    </source>
</reference>
<dbReference type="Proteomes" id="UP001199750">
    <property type="component" value="Unassembled WGS sequence"/>
</dbReference>